<keyword evidence="2" id="KW-0964">Secreted</keyword>
<dbReference type="SUPFAM" id="SSF53474">
    <property type="entry name" value="alpha/beta-Hydrolases"/>
    <property type="match status" value="1"/>
</dbReference>
<reference evidence="8" key="1">
    <citation type="submission" date="2022-11" db="EMBL/GenBank/DDBJ databases">
        <authorList>
            <person name="Morgan W.R."/>
            <person name="Tartar A."/>
        </authorList>
    </citation>
    <scope>NUCLEOTIDE SEQUENCE</scope>
    <source>
        <strain evidence="8">ARSEF 373</strain>
    </source>
</reference>
<dbReference type="PANTHER" id="PTHR34043:SF3">
    <property type="entry name" value="ALPHA_BETA-HYDROLASES SUPERFAMILY PROTEIN"/>
    <property type="match status" value="1"/>
</dbReference>
<sequence>MLARLFIALAGLAAATLTTHVADAANRYPVILVHGFLGYGREELGGLKYWGTFHGDYEQRLNDQGFDVRTAVVGPVASNWDRAVELFAYIKGGCVNYGPNHSVARGHSVTGRCFHGIYPEWGNVVNGKVNKIHLVGHSMGGQTIRMLAQLLAHGTKGAPVQEDPSSHTLFAGGKADWVHSITTISTPNLGTPIGDAVRSQSDNIKNLAAGFFNLINANPNALVWDAKLDQWGISPRQPGESLTNYFIRVADSSLFSAGYKDTAAWSLAVAGATEENNWVTTLPNIYYYSFSTQDTFRLFNVVLPRPLSMLAILQPISTFLGSQIVQNMGFSQEWQHNDGLVPTISMRSDGKAEVVEGVQQSKPGRWHHVATFTTLDHGAIIGMKLTQDVIDVYSTHCQLLWDLPVTTSISGHRALSDAHKTSDEIVKAFSDIVEKVNVASNDEDVRVTCQSTKDSSTKLLCAKMLAKFGEDTK</sequence>
<dbReference type="GO" id="GO:0016787">
    <property type="term" value="F:hydrolase activity"/>
    <property type="evidence" value="ECO:0007669"/>
    <property type="project" value="UniProtKB-KW"/>
</dbReference>
<evidence type="ECO:0000256" key="3">
    <source>
        <dbReference type="ARBA" id="ARBA00022729"/>
    </source>
</evidence>
<name>A0AAV2Z8Q2_9STRA</name>
<dbReference type="PANTHER" id="PTHR34043">
    <property type="entry name" value="ALPHA/BETA-HYDROLASES SUPERFAMILY PROTEIN"/>
    <property type="match status" value="1"/>
</dbReference>
<feature type="chain" id="PRO_5043696653" description="Lipase-like C-terminal domain-containing protein" evidence="6">
    <location>
        <begin position="25"/>
        <end position="473"/>
    </location>
</feature>
<evidence type="ECO:0000256" key="4">
    <source>
        <dbReference type="ARBA" id="ARBA00022801"/>
    </source>
</evidence>
<dbReference type="Gene3D" id="3.40.50.1820">
    <property type="entry name" value="alpha/beta hydrolase"/>
    <property type="match status" value="1"/>
</dbReference>
<evidence type="ECO:0000256" key="6">
    <source>
        <dbReference type="SAM" id="SignalP"/>
    </source>
</evidence>
<evidence type="ECO:0000313" key="8">
    <source>
        <dbReference type="EMBL" id="DBA02280.1"/>
    </source>
</evidence>
<comment type="caution">
    <text evidence="8">The sequence shown here is derived from an EMBL/GenBank/DDBJ whole genome shotgun (WGS) entry which is preliminary data.</text>
</comment>
<dbReference type="InterPro" id="IPR029058">
    <property type="entry name" value="AB_hydrolase_fold"/>
</dbReference>
<keyword evidence="4" id="KW-0378">Hydrolase</keyword>
<accession>A0AAV2Z8Q2</accession>
<comment type="subcellular location">
    <subcellularLocation>
        <location evidence="1">Secreted</location>
    </subcellularLocation>
</comment>
<proteinExistence type="predicted"/>
<reference evidence="8" key="2">
    <citation type="journal article" date="2023" name="Microbiol Resour">
        <title>Decontamination and Annotation of the Draft Genome Sequence of the Oomycete Lagenidium giganteum ARSEF 373.</title>
        <authorList>
            <person name="Morgan W.R."/>
            <person name="Tartar A."/>
        </authorList>
    </citation>
    <scope>NUCLEOTIDE SEQUENCE</scope>
    <source>
        <strain evidence="8">ARSEF 373</strain>
    </source>
</reference>
<protein>
    <recommendedName>
        <fullName evidence="7">Lipase-like C-terminal domain-containing protein</fullName>
    </recommendedName>
</protein>
<dbReference type="GO" id="GO:0006629">
    <property type="term" value="P:lipid metabolic process"/>
    <property type="evidence" value="ECO:0007669"/>
    <property type="project" value="UniProtKB-KW"/>
</dbReference>
<feature type="domain" description="Lipase-like C-terminal" evidence="7">
    <location>
        <begin position="26"/>
        <end position="386"/>
    </location>
</feature>
<evidence type="ECO:0000256" key="5">
    <source>
        <dbReference type="ARBA" id="ARBA00023098"/>
    </source>
</evidence>
<organism evidence="8 9">
    <name type="scientific">Lagenidium giganteum</name>
    <dbReference type="NCBI Taxonomy" id="4803"/>
    <lineage>
        <taxon>Eukaryota</taxon>
        <taxon>Sar</taxon>
        <taxon>Stramenopiles</taxon>
        <taxon>Oomycota</taxon>
        <taxon>Peronosporomycetes</taxon>
        <taxon>Pythiales</taxon>
        <taxon>Pythiaceae</taxon>
    </lineage>
</organism>
<dbReference type="GO" id="GO:0005576">
    <property type="term" value="C:extracellular region"/>
    <property type="evidence" value="ECO:0007669"/>
    <property type="project" value="UniProtKB-SubCell"/>
</dbReference>
<keyword evidence="3 6" id="KW-0732">Signal</keyword>
<dbReference type="Pfam" id="PF24708">
    <property type="entry name" value="Lip_C"/>
    <property type="match status" value="1"/>
</dbReference>
<evidence type="ECO:0000256" key="1">
    <source>
        <dbReference type="ARBA" id="ARBA00004613"/>
    </source>
</evidence>
<keyword evidence="5" id="KW-0443">Lipid metabolism</keyword>
<dbReference type="InterPro" id="IPR056304">
    <property type="entry name" value="Lip-like_C"/>
</dbReference>
<dbReference type="Proteomes" id="UP001146120">
    <property type="component" value="Unassembled WGS sequence"/>
</dbReference>
<evidence type="ECO:0000313" key="9">
    <source>
        <dbReference type="Proteomes" id="UP001146120"/>
    </source>
</evidence>
<feature type="signal peptide" evidence="6">
    <location>
        <begin position="1"/>
        <end position="24"/>
    </location>
</feature>
<keyword evidence="9" id="KW-1185">Reference proteome</keyword>
<dbReference type="AlphaFoldDB" id="A0AAV2Z8Q2"/>
<evidence type="ECO:0000259" key="7">
    <source>
        <dbReference type="Pfam" id="PF24708"/>
    </source>
</evidence>
<dbReference type="EMBL" id="DAKRPA010000033">
    <property type="protein sequence ID" value="DBA02280.1"/>
    <property type="molecule type" value="Genomic_DNA"/>
</dbReference>
<gene>
    <name evidence="8" type="ORF">N0F65_006155</name>
</gene>
<evidence type="ECO:0000256" key="2">
    <source>
        <dbReference type="ARBA" id="ARBA00022525"/>
    </source>
</evidence>